<name>A0A3M0KRN3_HIRRU</name>
<keyword evidence="2" id="KW-1185">Reference proteome</keyword>
<comment type="caution">
    <text evidence="1">The sequence shown here is derived from an EMBL/GenBank/DDBJ whole genome shotgun (WGS) entry which is preliminary data.</text>
</comment>
<accession>A0A3M0KRN3</accession>
<dbReference type="AlphaFoldDB" id="A0A3M0KRN3"/>
<proteinExistence type="predicted"/>
<dbReference type="Proteomes" id="UP000269221">
    <property type="component" value="Unassembled WGS sequence"/>
</dbReference>
<dbReference type="EMBL" id="QRBI01000104">
    <property type="protein sequence ID" value="RMC15928.1"/>
    <property type="molecule type" value="Genomic_DNA"/>
</dbReference>
<reference evidence="1 2" key="1">
    <citation type="submission" date="2018-07" db="EMBL/GenBank/DDBJ databases">
        <title>A high quality draft genome assembly of the barn swallow (H. rustica rustica).</title>
        <authorList>
            <person name="Formenti G."/>
            <person name="Chiara M."/>
            <person name="Poveda L."/>
            <person name="Francoijs K.-J."/>
            <person name="Bonisoli-Alquati A."/>
            <person name="Canova L."/>
            <person name="Gianfranceschi L."/>
            <person name="Horner D.S."/>
            <person name="Saino N."/>
        </authorList>
    </citation>
    <scope>NUCLEOTIDE SEQUENCE [LARGE SCALE GENOMIC DNA]</scope>
    <source>
        <strain evidence="1">Chelidonia</strain>
        <tissue evidence="1">Blood</tissue>
    </source>
</reference>
<organism evidence="1 2">
    <name type="scientific">Hirundo rustica rustica</name>
    <dbReference type="NCBI Taxonomy" id="333673"/>
    <lineage>
        <taxon>Eukaryota</taxon>
        <taxon>Metazoa</taxon>
        <taxon>Chordata</taxon>
        <taxon>Craniata</taxon>
        <taxon>Vertebrata</taxon>
        <taxon>Euteleostomi</taxon>
        <taxon>Archelosauria</taxon>
        <taxon>Archosauria</taxon>
        <taxon>Dinosauria</taxon>
        <taxon>Saurischia</taxon>
        <taxon>Theropoda</taxon>
        <taxon>Coelurosauria</taxon>
        <taxon>Aves</taxon>
        <taxon>Neognathae</taxon>
        <taxon>Neoaves</taxon>
        <taxon>Telluraves</taxon>
        <taxon>Australaves</taxon>
        <taxon>Passeriformes</taxon>
        <taxon>Sylvioidea</taxon>
        <taxon>Hirundinidae</taxon>
        <taxon>Hirundo</taxon>
    </lineage>
</organism>
<evidence type="ECO:0000313" key="1">
    <source>
        <dbReference type="EMBL" id="RMC15928.1"/>
    </source>
</evidence>
<sequence>MDNFLAETGGLGSTKVIDLERKPGDASKHLHRYTWTLAMLCSTVYAFGMTLEVSPVFIYKCFDDNTSMDGSDVPAKLSFRLVGQNHHPMRDGIKGVSGVLLSAKAVPSRNSGSFGC</sequence>
<gene>
    <name evidence="1" type="ORF">DUI87_08134</name>
</gene>
<evidence type="ECO:0000313" key="2">
    <source>
        <dbReference type="Proteomes" id="UP000269221"/>
    </source>
</evidence>
<protein>
    <submittedName>
        <fullName evidence="1">Uncharacterized protein</fullName>
    </submittedName>
</protein>